<sequence length="51" mass="5684">MNKKNNKASPMTRLIAIVAKQIVLNLSKQIPVDAASEHLAPVQRKKEEDTD</sequence>
<dbReference type="Proteomes" id="UP000316770">
    <property type="component" value="Chromosome"/>
</dbReference>
<proteinExistence type="predicted"/>
<dbReference type="RefSeq" id="WP_197453068.1">
    <property type="nucleotide sequence ID" value="NZ_CP036318.1"/>
</dbReference>
<gene>
    <name evidence="1" type="ORF">Mal33_13150</name>
</gene>
<keyword evidence="2" id="KW-1185">Reference proteome</keyword>
<evidence type="ECO:0000313" key="1">
    <source>
        <dbReference type="EMBL" id="QDV55344.1"/>
    </source>
</evidence>
<accession>A0A518IQI4</accession>
<reference evidence="1 2" key="1">
    <citation type="submission" date="2019-02" db="EMBL/GenBank/DDBJ databases">
        <title>Deep-cultivation of Planctomycetes and their phenomic and genomic characterization uncovers novel biology.</title>
        <authorList>
            <person name="Wiegand S."/>
            <person name="Jogler M."/>
            <person name="Boedeker C."/>
            <person name="Pinto D."/>
            <person name="Vollmers J."/>
            <person name="Rivas-Marin E."/>
            <person name="Kohn T."/>
            <person name="Peeters S.H."/>
            <person name="Heuer A."/>
            <person name="Rast P."/>
            <person name="Oberbeckmann S."/>
            <person name="Bunk B."/>
            <person name="Jeske O."/>
            <person name="Meyerdierks A."/>
            <person name="Storesund J.E."/>
            <person name="Kallscheuer N."/>
            <person name="Luecker S."/>
            <person name="Lage O.M."/>
            <person name="Pohl T."/>
            <person name="Merkel B.J."/>
            <person name="Hornburger P."/>
            <person name="Mueller R.-W."/>
            <person name="Bruemmer F."/>
            <person name="Labrenz M."/>
            <person name="Spormann A.M."/>
            <person name="Op den Camp H."/>
            <person name="Overmann J."/>
            <person name="Amann R."/>
            <person name="Jetten M.S.M."/>
            <person name="Mascher T."/>
            <person name="Medema M.H."/>
            <person name="Devos D.P."/>
            <person name="Kaster A.-K."/>
            <person name="Ovreas L."/>
            <person name="Rohde M."/>
            <person name="Galperin M.Y."/>
            <person name="Jogler C."/>
        </authorList>
    </citation>
    <scope>NUCLEOTIDE SEQUENCE [LARGE SCALE GENOMIC DNA]</scope>
    <source>
        <strain evidence="1 2">Mal33</strain>
    </source>
</reference>
<name>A0A518IQI4_9BACT</name>
<organism evidence="1 2">
    <name type="scientific">Rosistilla oblonga</name>
    <dbReference type="NCBI Taxonomy" id="2527990"/>
    <lineage>
        <taxon>Bacteria</taxon>
        <taxon>Pseudomonadati</taxon>
        <taxon>Planctomycetota</taxon>
        <taxon>Planctomycetia</taxon>
        <taxon>Pirellulales</taxon>
        <taxon>Pirellulaceae</taxon>
        <taxon>Rosistilla</taxon>
    </lineage>
</organism>
<protein>
    <submittedName>
        <fullName evidence="1">Uncharacterized protein</fullName>
    </submittedName>
</protein>
<dbReference type="EMBL" id="CP036318">
    <property type="protein sequence ID" value="QDV55344.1"/>
    <property type="molecule type" value="Genomic_DNA"/>
</dbReference>
<dbReference type="AlphaFoldDB" id="A0A518IQI4"/>
<evidence type="ECO:0000313" key="2">
    <source>
        <dbReference type="Proteomes" id="UP000316770"/>
    </source>
</evidence>